<dbReference type="PANTHER" id="PTHR33546">
    <property type="entry name" value="LARGE, MULTIFUNCTIONAL SECRETED PROTEIN-RELATED"/>
    <property type="match status" value="1"/>
</dbReference>
<name>A0A327WQT5_LARAB</name>
<gene>
    <name evidence="3" type="ORF">LX87_04451</name>
</gene>
<evidence type="ECO:0000313" key="3">
    <source>
        <dbReference type="EMBL" id="RAJ94564.1"/>
    </source>
</evidence>
<dbReference type="Gene3D" id="2.60.40.1220">
    <property type="match status" value="1"/>
</dbReference>
<keyword evidence="4" id="KW-1185">Reference proteome</keyword>
<dbReference type="SUPFAM" id="SSF50952">
    <property type="entry name" value="Soluble quinoprotein glucose dehydrogenase"/>
    <property type="match status" value="1"/>
</dbReference>
<comment type="caution">
    <text evidence="3">The sequence shown here is derived from an EMBL/GenBank/DDBJ whole genome shotgun (WGS) entry which is preliminary data.</text>
</comment>
<sequence>MRNKIKSASRVKTFLSAFVALSLLNLNGWSKPLFPADTITDYYEVETIQMPKGLTAETDGLAVMPDGRIVAGFHRGEIMIYTPKTKTWKLFAEGIHDPLGIMAVSNSEILVMQRPELTRVKDTNGDGVADLYETVTDEFGLSGNYHEFAFGPVKDKQGNIFISLNTASNGAGIFPEVRGKLDTLGRPGRMYSAVPYRGWVMKLTPDGKLHPYASGFRSPNSLGFDANGNLFAADNQGDWLGTSKLYHVQEGKHYGHPASLLWKEGFPRITPRKLPVKMLDSLRTVESVAFPHSRIANSPTQPVLDNTGGKFGPFAGKMLIGEMDHPYLIRLMLETVDGQIQGACAPFLAGAGLRRGNNRLAFGPDGSLWLGQTDHGWAGARGMQRVRWKGKTPLELADMKLTPTGFVLTFTQPLDAATAQQLTNYQFQRYYYEYHEAYGSKQFDKQPVAVTKAELSPDGKTVTLKLGELKAGYIYELEMGKLRSTTQQNLMGRLVCYTLNRLQRNTQANP</sequence>
<dbReference type="Gene3D" id="2.120.10.30">
    <property type="entry name" value="TolB, C-terminal domain"/>
    <property type="match status" value="1"/>
</dbReference>
<protein>
    <recommendedName>
        <fullName evidence="2">DUF7133 domain-containing protein</fullName>
    </recommendedName>
</protein>
<evidence type="ECO:0000256" key="1">
    <source>
        <dbReference type="ARBA" id="ARBA00022729"/>
    </source>
</evidence>
<dbReference type="InterPro" id="IPR014755">
    <property type="entry name" value="Cu-Rt/internalin_Ig-like"/>
</dbReference>
<dbReference type="Pfam" id="PF23500">
    <property type="entry name" value="DUF7133"/>
    <property type="match status" value="1"/>
</dbReference>
<keyword evidence="1" id="KW-0732">Signal</keyword>
<dbReference type="AlphaFoldDB" id="A0A327WQT5"/>
<dbReference type="EMBL" id="QLMC01000005">
    <property type="protein sequence ID" value="RAJ94564.1"/>
    <property type="molecule type" value="Genomic_DNA"/>
</dbReference>
<dbReference type="PANTHER" id="PTHR33546:SF1">
    <property type="entry name" value="LARGE, MULTIFUNCTIONAL SECRETED PROTEIN"/>
    <property type="match status" value="1"/>
</dbReference>
<dbReference type="InterPro" id="IPR011042">
    <property type="entry name" value="6-blade_b-propeller_TolB-like"/>
</dbReference>
<reference evidence="3 4" key="1">
    <citation type="submission" date="2018-06" db="EMBL/GenBank/DDBJ databases">
        <title>Genomic Encyclopedia of Archaeal and Bacterial Type Strains, Phase II (KMG-II): from individual species to whole genera.</title>
        <authorList>
            <person name="Goeker M."/>
        </authorList>
    </citation>
    <scope>NUCLEOTIDE SEQUENCE [LARGE SCALE GENOMIC DNA]</scope>
    <source>
        <strain evidence="3 4">DSM 21851</strain>
    </source>
</reference>
<accession>A0A327WQT5</accession>
<dbReference type="Proteomes" id="UP000248790">
    <property type="component" value="Unassembled WGS sequence"/>
</dbReference>
<evidence type="ECO:0000313" key="4">
    <source>
        <dbReference type="Proteomes" id="UP000248790"/>
    </source>
</evidence>
<dbReference type="InterPro" id="IPR055557">
    <property type="entry name" value="DUF7133"/>
</dbReference>
<feature type="domain" description="DUF7133" evidence="2">
    <location>
        <begin position="88"/>
        <end position="369"/>
    </location>
</feature>
<evidence type="ECO:0000259" key="2">
    <source>
        <dbReference type="Pfam" id="PF23500"/>
    </source>
</evidence>
<proteinExistence type="predicted"/>
<dbReference type="InterPro" id="IPR011041">
    <property type="entry name" value="Quinoprot_gluc/sorb_DH_b-prop"/>
</dbReference>
<organism evidence="3 4">
    <name type="scientific">Larkinella arboricola</name>
    <dbReference type="NCBI Taxonomy" id="643671"/>
    <lineage>
        <taxon>Bacteria</taxon>
        <taxon>Pseudomonadati</taxon>
        <taxon>Bacteroidota</taxon>
        <taxon>Cytophagia</taxon>
        <taxon>Cytophagales</taxon>
        <taxon>Spirosomataceae</taxon>
        <taxon>Larkinella</taxon>
    </lineage>
</organism>